<comment type="similarity">
    <text evidence="3">Belongs to the flavoredoxin family.</text>
</comment>
<dbReference type="GO" id="GO:0010181">
    <property type="term" value="F:FMN binding"/>
    <property type="evidence" value="ECO:0007669"/>
    <property type="project" value="InterPro"/>
</dbReference>
<dbReference type="Gene3D" id="2.30.110.10">
    <property type="entry name" value="Electron Transport, Fmn-binding Protein, Chain A"/>
    <property type="match status" value="1"/>
</dbReference>
<proteinExistence type="inferred from homology"/>
<dbReference type="InterPro" id="IPR012349">
    <property type="entry name" value="Split_barrel_FMN-bd"/>
</dbReference>
<dbReference type="Pfam" id="PF01613">
    <property type="entry name" value="Flavin_Reduct"/>
    <property type="match status" value="1"/>
</dbReference>
<name>A0A085V8L0_PSESX</name>
<accession>A0A085V8L0</accession>
<organism evidence="5 6">
    <name type="scientific">Pseudomonas syringae</name>
    <dbReference type="NCBI Taxonomy" id="317"/>
    <lineage>
        <taxon>Bacteria</taxon>
        <taxon>Pseudomonadati</taxon>
        <taxon>Pseudomonadota</taxon>
        <taxon>Gammaproteobacteria</taxon>
        <taxon>Pseudomonadales</taxon>
        <taxon>Pseudomonadaceae</taxon>
        <taxon>Pseudomonas</taxon>
    </lineage>
</organism>
<protein>
    <submittedName>
        <fullName evidence="5">Flavin reductase</fullName>
    </submittedName>
</protein>
<evidence type="ECO:0000256" key="3">
    <source>
        <dbReference type="ARBA" id="ARBA00038054"/>
    </source>
</evidence>
<dbReference type="EMBL" id="JPQT01000101">
    <property type="protein sequence ID" value="KFE51773.1"/>
    <property type="molecule type" value="Genomic_DNA"/>
</dbReference>
<dbReference type="GO" id="GO:0016646">
    <property type="term" value="F:oxidoreductase activity, acting on the CH-NH group of donors, NAD or NADP as acceptor"/>
    <property type="evidence" value="ECO:0007669"/>
    <property type="project" value="UniProtKB-ARBA"/>
</dbReference>
<evidence type="ECO:0000313" key="6">
    <source>
        <dbReference type="Proteomes" id="UP000028643"/>
    </source>
</evidence>
<dbReference type="PANTHER" id="PTHR43567:SF1">
    <property type="entry name" value="FLAVOREDOXIN"/>
    <property type="match status" value="1"/>
</dbReference>
<sequence>MTIFEKSNYPLIDVRRHLETGPIVLVSSIWKGETNIMTMGWHMMMQFSPALFGCYIWAGNYSYDLIRARQECVINIPTVELASKVAAVGNSSGDKIDKFSEFGLTQVKSDMVSAPLIKECYANFECKLSDSNLVGEYGFFIWEVVRAHIAISVSNPKTLHYRGQGEFMVAGDSVSFREDFKPQNL</sequence>
<dbReference type="Proteomes" id="UP000028643">
    <property type="component" value="Unassembled WGS sequence"/>
</dbReference>
<evidence type="ECO:0000313" key="5">
    <source>
        <dbReference type="EMBL" id="KFE51773.1"/>
    </source>
</evidence>
<dbReference type="AlphaFoldDB" id="A0A085V8L0"/>
<gene>
    <name evidence="5" type="ORF">IV02_11385</name>
</gene>
<dbReference type="RefSeq" id="WP_047574739.1">
    <property type="nucleotide sequence ID" value="NZ_JPQT01000101.1"/>
</dbReference>
<evidence type="ECO:0000256" key="1">
    <source>
        <dbReference type="ARBA" id="ARBA00001917"/>
    </source>
</evidence>
<dbReference type="PATRIC" id="fig|317.174.peg.2339"/>
<comment type="cofactor">
    <cofactor evidence="1">
        <name>FMN</name>
        <dbReference type="ChEBI" id="CHEBI:58210"/>
    </cofactor>
</comment>
<dbReference type="SMART" id="SM00903">
    <property type="entry name" value="Flavin_Reduct"/>
    <property type="match status" value="1"/>
</dbReference>
<evidence type="ECO:0000256" key="2">
    <source>
        <dbReference type="ARBA" id="ARBA00022630"/>
    </source>
</evidence>
<dbReference type="InterPro" id="IPR052174">
    <property type="entry name" value="Flavoredoxin"/>
</dbReference>
<dbReference type="SUPFAM" id="SSF50475">
    <property type="entry name" value="FMN-binding split barrel"/>
    <property type="match status" value="1"/>
</dbReference>
<comment type="caution">
    <text evidence="5">The sequence shown here is derived from an EMBL/GenBank/DDBJ whole genome shotgun (WGS) entry which is preliminary data.</text>
</comment>
<keyword evidence="2" id="KW-0285">Flavoprotein</keyword>
<feature type="domain" description="Flavin reductase like" evidence="4">
    <location>
        <begin position="16"/>
        <end position="168"/>
    </location>
</feature>
<dbReference type="PANTHER" id="PTHR43567">
    <property type="entry name" value="FLAVOREDOXIN-RELATED-RELATED"/>
    <property type="match status" value="1"/>
</dbReference>
<evidence type="ECO:0000259" key="4">
    <source>
        <dbReference type="SMART" id="SM00903"/>
    </source>
</evidence>
<dbReference type="InterPro" id="IPR002563">
    <property type="entry name" value="Flavin_Rdtase-like_dom"/>
</dbReference>
<reference evidence="5 6" key="1">
    <citation type="submission" date="2014-07" db="EMBL/GenBank/DDBJ databases">
        <title>Draft Genome Sequences of Environmental Pseudomonas syringae strains.</title>
        <authorList>
            <person name="Baltrus D.A."/>
            <person name="Berge O."/>
            <person name="Morris C."/>
        </authorList>
    </citation>
    <scope>NUCLEOTIDE SEQUENCE [LARGE SCALE GENOMIC DNA]</scope>
    <source>
        <strain evidence="5 6">CEB003</strain>
    </source>
</reference>